<evidence type="ECO:0000256" key="1">
    <source>
        <dbReference type="ARBA" id="ARBA00022679"/>
    </source>
</evidence>
<dbReference type="Proteomes" id="UP001153069">
    <property type="component" value="Unassembled WGS sequence"/>
</dbReference>
<dbReference type="InterPro" id="IPR000182">
    <property type="entry name" value="GNAT_dom"/>
</dbReference>
<dbReference type="GO" id="GO:0016747">
    <property type="term" value="F:acyltransferase activity, transferring groups other than amino-acyl groups"/>
    <property type="evidence" value="ECO:0007669"/>
    <property type="project" value="InterPro"/>
</dbReference>
<dbReference type="EMBL" id="CAICTM010002239">
    <property type="protein sequence ID" value="CAB9528493.1"/>
    <property type="molecule type" value="Genomic_DNA"/>
</dbReference>
<keyword evidence="5" id="KW-1185">Reference proteome</keyword>
<protein>
    <recommendedName>
        <fullName evidence="3">N-acetyltransferase domain-containing protein</fullName>
    </recommendedName>
</protein>
<organism evidence="4 5">
    <name type="scientific">Seminavis robusta</name>
    <dbReference type="NCBI Taxonomy" id="568900"/>
    <lineage>
        <taxon>Eukaryota</taxon>
        <taxon>Sar</taxon>
        <taxon>Stramenopiles</taxon>
        <taxon>Ochrophyta</taxon>
        <taxon>Bacillariophyta</taxon>
        <taxon>Bacillariophyceae</taxon>
        <taxon>Bacillariophycidae</taxon>
        <taxon>Naviculales</taxon>
        <taxon>Naviculaceae</taxon>
        <taxon>Seminavis</taxon>
    </lineage>
</organism>
<comment type="caution">
    <text evidence="4">The sequence shown here is derived from an EMBL/GenBank/DDBJ whole genome shotgun (WGS) entry which is preliminary data.</text>
</comment>
<dbReference type="PANTHER" id="PTHR43877">
    <property type="entry name" value="AMINOALKYLPHOSPHONATE N-ACETYLTRANSFERASE-RELATED-RELATED"/>
    <property type="match status" value="1"/>
</dbReference>
<dbReference type="AlphaFoldDB" id="A0A9N8HZD2"/>
<dbReference type="SUPFAM" id="SSF55729">
    <property type="entry name" value="Acyl-CoA N-acyltransferases (Nat)"/>
    <property type="match status" value="1"/>
</dbReference>
<name>A0A9N8HZD2_9STRA</name>
<keyword evidence="2" id="KW-0012">Acyltransferase</keyword>
<evidence type="ECO:0000256" key="2">
    <source>
        <dbReference type="ARBA" id="ARBA00023315"/>
    </source>
</evidence>
<dbReference type="CDD" id="cd04301">
    <property type="entry name" value="NAT_SF"/>
    <property type="match status" value="1"/>
</dbReference>
<keyword evidence="1" id="KW-0808">Transferase</keyword>
<evidence type="ECO:0000259" key="3">
    <source>
        <dbReference type="PROSITE" id="PS51186"/>
    </source>
</evidence>
<evidence type="ECO:0000313" key="4">
    <source>
        <dbReference type="EMBL" id="CAB9528493.1"/>
    </source>
</evidence>
<dbReference type="Pfam" id="PF00583">
    <property type="entry name" value="Acetyltransf_1"/>
    <property type="match status" value="1"/>
</dbReference>
<dbReference type="PROSITE" id="PS51186">
    <property type="entry name" value="GNAT"/>
    <property type="match status" value="1"/>
</dbReference>
<accession>A0A9N8HZD2</accession>
<reference evidence="4" key="1">
    <citation type="submission" date="2020-06" db="EMBL/GenBank/DDBJ databases">
        <authorList>
            <consortium name="Plant Systems Biology data submission"/>
        </authorList>
    </citation>
    <scope>NUCLEOTIDE SEQUENCE</scope>
    <source>
        <strain evidence="4">D6</strain>
    </source>
</reference>
<sequence length="233" mass="26378">MRKTLVVHDLCLSPIQIVTLLFLVFHSSVGSSSAWLLYSRTLKTYPRSRVLPPRMTSTDDDKPINNAMVRIRDCDLQNNSDRTSLLSLVRELQAHEVAVYDRMKRPEDLGDDYLAYLQDECHEHAGHILFAVNDETTCVQGYAVVLTHMTSADQIEEVDYKYGSVTELAVTATSRGQVIGQQLLQECEQRVQKAGVSYMRTEVLASNPGAHRVYHKFGFPRSFDHDGEEVMKA</sequence>
<proteinExistence type="predicted"/>
<dbReference type="PANTHER" id="PTHR43877:SF2">
    <property type="entry name" value="AMINOALKYLPHOSPHONATE N-ACETYLTRANSFERASE-RELATED"/>
    <property type="match status" value="1"/>
</dbReference>
<dbReference type="Gene3D" id="3.40.630.30">
    <property type="match status" value="1"/>
</dbReference>
<feature type="domain" description="N-acetyltransferase" evidence="3">
    <location>
        <begin position="69"/>
        <end position="233"/>
    </location>
</feature>
<gene>
    <name evidence="4" type="ORF">SEMRO_2241_G320350.1</name>
</gene>
<evidence type="ECO:0000313" key="5">
    <source>
        <dbReference type="Proteomes" id="UP001153069"/>
    </source>
</evidence>
<dbReference type="InterPro" id="IPR016181">
    <property type="entry name" value="Acyl_CoA_acyltransferase"/>
</dbReference>
<dbReference type="InterPro" id="IPR050832">
    <property type="entry name" value="Bact_Acetyltransf"/>
</dbReference>